<feature type="active site" description="Charge relay system" evidence="5">
    <location>
        <position position="351"/>
    </location>
</feature>
<evidence type="ECO:0000256" key="5">
    <source>
        <dbReference type="PROSITE-ProRule" id="PRU01240"/>
    </source>
</evidence>
<evidence type="ECO:0000259" key="8">
    <source>
        <dbReference type="Pfam" id="PF00082"/>
    </source>
</evidence>
<keyword evidence="4 5" id="KW-0720">Serine protease</keyword>
<dbReference type="PANTHER" id="PTHR43806">
    <property type="entry name" value="PEPTIDASE S8"/>
    <property type="match status" value="1"/>
</dbReference>
<name>A0ABR6WNL8_9FIRM</name>
<reference evidence="9 10" key="1">
    <citation type="journal article" date="2020" name="mSystems">
        <title>Defining Genomic and Predicted Metabolic Features of the Acetobacterium Genus.</title>
        <authorList>
            <person name="Ross D.E."/>
            <person name="Marshall C.W."/>
            <person name="Gulliver D."/>
            <person name="May H.D."/>
            <person name="Norman R.S."/>
        </authorList>
    </citation>
    <scope>NUCLEOTIDE SEQUENCE [LARGE SCALE GENOMIC DNA]</scope>
    <source>
        <strain evidence="9 10">DSM 9173</strain>
    </source>
</reference>
<dbReference type="SUPFAM" id="SSF52743">
    <property type="entry name" value="Subtilisin-like"/>
    <property type="match status" value="1"/>
</dbReference>
<keyword evidence="3 5" id="KW-0378">Hydrolase</keyword>
<dbReference type="Proteomes" id="UP000653358">
    <property type="component" value="Unassembled WGS sequence"/>
</dbReference>
<dbReference type="PRINTS" id="PR00723">
    <property type="entry name" value="SUBTILISIN"/>
</dbReference>
<feature type="chain" id="PRO_5045950411" evidence="7">
    <location>
        <begin position="26"/>
        <end position="660"/>
    </location>
</feature>
<sequence>MKLKKCIICLIVGLILSGLPIGAVAANQGIQSYDQINTLDHDAGIDDEIVVIYQNQGSVKDLGLTTNQIEAGEKLGDQVDIIKVKDGNQVDALVSELSDNPNVLAVQKNTYLKLTTLPNDELLSQAWQFEAIGADQTWDQVNNKETVVVAVIDSGLNINHPDIVGKTTTGYDFVTGKTETVDMIGHGTAMSGYIAAVANNEIGIAGVTGIANIKIAPYRVGGKTEDDYNVDLGYACAALYAAANRPEVRVINMSFAGDEVSPVLENAVAYAASKGKILVAAAGNDGNDPVTGGNIEIPSAYDNVISVGATDRDNVIADFSQHNKMVDFCAPGVDALTLWGKDGYISGSGTSASSPIVAGACAVLVAADATITPAEVETILKETAIDLGETGRDNYYGDGLIQLDQALAQVTPKERLSVSDFSTNVLTGQPINTPIVLNAVASGGTGAYSYAFSYDLNGETTMIQDFSKANTVTFIPNVPGIYSFRVAVQDADHEVAQANIINYVIENPIVTTAYRTHVQNNGWQAIVKNGEVSGTVGESLRLEAIELNADTSAYDIGVRYKTQVENQGWQDFVENGALSGTVGESLRLEAIKIELTGTDADLFDVYYQVHIQNIGWMDWAKNGEPAGTEGFGYRMEGIKVQVVLKGSEAPGNVERPFVKI</sequence>
<dbReference type="InterPro" id="IPR023828">
    <property type="entry name" value="Peptidase_S8_Ser-AS"/>
</dbReference>
<feature type="domain" description="Peptidase S8/S53" evidence="8">
    <location>
        <begin position="146"/>
        <end position="399"/>
    </location>
</feature>
<dbReference type="RefSeq" id="WP_148605379.1">
    <property type="nucleotide sequence ID" value="NZ_RXYB01000020.1"/>
</dbReference>
<dbReference type="SMART" id="SM00728">
    <property type="entry name" value="ChW"/>
    <property type="match status" value="3"/>
</dbReference>
<feature type="signal peptide" evidence="7">
    <location>
        <begin position="1"/>
        <end position="25"/>
    </location>
</feature>
<dbReference type="InterPro" id="IPR036852">
    <property type="entry name" value="Peptidase_S8/S53_dom_sf"/>
</dbReference>
<feature type="active site" description="Charge relay system" evidence="5">
    <location>
        <position position="153"/>
    </location>
</feature>
<dbReference type="InterPro" id="IPR015500">
    <property type="entry name" value="Peptidase_S8_subtilisin-rel"/>
</dbReference>
<dbReference type="Gene3D" id="3.40.50.200">
    <property type="entry name" value="Peptidase S8/S53 domain"/>
    <property type="match status" value="1"/>
</dbReference>
<evidence type="ECO:0000256" key="2">
    <source>
        <dbReference type="ARBA" id="ARBA00022670"/>
    </source>
</evidence>
<dbReference type="InterPro" id="IPR023827">
    <property type="entry name" value="Peptidase_S8_Asp-AS"/>
</dbReference>
<comment type="caution">
    <text evidence="9">The sequence shown here is derived from an EMBL/GenBank/DDBJ whole genome shotgun (WGS) entry which is preliminary data.</text>
</comment>
<dbReference type="InterPro" id="IPR050131">
    <property type="entry name" value="Peptidase_S8_subtilisin-like"/>
</dbReference>
<keyword evidence="7" id="KW-0732">Signal</keyword>
<dbReference type="PROSITE" id="PS00136">
    <property type="entry name" value="SUBTILASE_ASP"/>
    <property type="match status" value="1"/>
</dbReference>
<evidence type="ECO:0000313" key="10">
    <source>
        <dbReference type="Proteomes" id="UP000653358"/>
    </source>
</evidence>
<evidence type="ECO:0000256" key="3">
    <source>
        <dbReference type="ARBA" id="ARBA00022801"/>
    </source>
</evidence>
<protein>
    <submittedName>
        <fullName evidence="9">S8 family serine peptidase</fullName>
    </submittedName>
</protein>
<dbReference type="Pfam" id="PF00082">
    <property type="entry name" value="Peptidase_S8"/>
    <property type="match status" value="1"/>
</dbReference>
<keyword evidence="2 5" id="KW-0645">Protease</keyword>
<dbReference type="InterPro" id="IPR000209">
    <property type="entry name" value="Peptidase_S8/S53_dom"/>
</dbReference>
<evidence type="ECO:0000256" key="6">
    <source>
        <dbReference type="RuleBase" id="RU003355"/>
    </source>
</evidence>
<dbReference type="PROSITE" id="PS00138">
    <property type="entry name" value="SUBTILASE_SER"/>
    <property type="match status" value="1"/>
</dbReference>
<dbReference type="PANTHER" id="PTHR43806:SF11">
    <property type="entry name" value="CEREVISIN-RELATED"/>
    <property type="match status" value="1"/>
</dbReference>
<dbReference type="PROSITE" id="PS51892">
    <property type="entry name" value="SUBTILASE"/>
    <property type="match status" value="1"/>
</dbReference>
<proteinExistence type="inferred from homology"/>
<dbReference type="EMBL" id="WJBB01000020">
    <property type="protein sequence ID" value="MBC3798050.1"/>
    <property type="molecule type" value="Genomic_DNA"/>
</dbReference>
<evidence type="ECO:0000313" key="9">
    <source>
        <dbReference type="EMBL" id="MBC3798050.1"/>
    </source>
</evidence>
<evidence type="ECO:0000256" key="1">
    <source>
        <dbReference type="ARBA" id="ARBA00011073"/>
    </source>
</evidence>
<dbReference type="InterPro" id="IPR006637">
    <property type="entry name" value="ChW"/>
</dbReference>
<organism evidence="9 10">
    <name type="scientific">Acetobacterium tundrae</name>
    <dbReference type="NCBI Taxonomy" id="132932"/>
    <lineage>
        <taxon>Bacteria</taxon>
        <taxon>Bacillati</taxon>
        <taxon>Bacillota</taxon>
        <taxon>Clostridia</taxon>
        <taxon>Eubacteriales</taxon>
        <taxon>Eubacteriaceae</taxon>
        <taxon>Acetobacterium</taxon>
    </lineage>
</organism>
<keyword evidence="10" id="KW-1185">Reference proteome</keyword>
<comment type="similarity">
    <text evidence="1 5 6">Belongs to the peptidase S8 family.</text>
</comment>
<evidence type="ECO:0000256" key="4">
    <source>
        <dbReference type="ARBA" id="ARBA00022825"/>
    </source>
</evidence>
<evidence type="ECO:0000256" key="7">
    <source>
        <dbReference type="SAM" id="SignalP"/>
    </source>
</evidence>
<dbReference type="Pfam" id="PF07538">
    <property type="entry name" value="ChW"/>
    <property type="match status" value="3"/>
</dbReference>
<accession>A0ABR6WNL8</accession>
<gene>
    <name evidence="9" type="ORF">GH807_13460</name>
</gene>
<feature type="active site" description="Charge relay system" evidence="5">
    <location>
        <position position="186"/>
    </location>
</feature>